<gene>
    <name evidence="3" type="ORF">BANT10_02949</name>
</gene>
<dbReference type="AlphaFoldDB" id="A0A2H1KDH1"/>
<dbReference type="PANTHER" id="PTHR40763:SF5">
    <property type="entry name" value="MEMBRANE PROTEIN"/>
    <property type="match status" value="1"/>
</dbReference>
<evidence type="ECO:0000313" key="3">
    <source>
        <dbReference type="EMBL" id="SMX97803.1"/>
    </source>
</evidence>
<protein>
    <recommendedName>
        <fullName evidence="2">DUF1707 domain-containing protein</fullName>
    </recommendedName>
</protein>
<proteinExistence type="predicted"/>
<dbReference type="Pfam" id="PF08044">
    <property type="entry name" value="DUF1707"/>
    <property type="match status" value="1"/>
</dbReference>
<dbReference type="InterPro" id="IPR012551">
    <property type="entry name" value="DUF1707_SHOCT-like"/>
</dbReference>
<feature type="domain" description="DUF1707" evidence="2">
    <location>
        <begin position="53"/>
        <end position="105"/>
    </location>
</feature>
<reference evidence="4" key="1">
    <citation type="submission" date="2017-03" db="EMBL/GenBank/DDBJ databases">
        <authorList>
            <person name="Monnet C."/>
        </authorList>
    </citation>
    <scope>NUCLEOTIDE SEQUENCE [LARGE SCALE GENOMIC DNA]</scope>
    <source>
        <strain evidence="4">P10</strain>
    </source>
</reference>
<accession>A0A2H1KDH1</accession>
<feature type="compositionally biased region" description="Low complexity" evidence="1">
    <location>
        <begin position="123"/>
        <end position="133"/>
    </location>
</feature>
<feature type="region of interest" description="Disordered" evidence="1">
    <location>
        <begin position="116"/>
        <end position="148"/>
    </location>
</feature>
<evidence type="ECO:0000259" key="2">
    <source>
        <dbReference type="Pfam" id="PF08044"/>
    </source>
</evidence>
<evidence type="ECO:0000313" key="4">
    <source>
        <dbReference type="Proteomes" id="UP000234342"/>
    </source>
</evidence>
<organism evidence="3 4">
    <name type="scientific">Brevibacterium antiquum</name>
    <dbReference type="NCBI Taxonomy" id="234835"/>
    <lineage>
        <taxon>Bacteria</taxon>
        <taxon>Bacillati</taxon>
        <taxon>Actinomycetota</taxon>
        <taxon>Actinomycetes</taxon>
        <taxon>Micrococcales</taxon>
        <taxon>Brevibacteriaceae</taxon>
        <taxon>Brevibacterium</taxon>
    </lineage>
</organism>
<sequence length="267" mass="27995">MVVHCECSGVGGPGVWANLWDSKTPDLTCECVVPATLGTMAHDDSNQPPAPRLRASDKDRDAVLGVITDAVTSGRLDPDETAERQDEAISAKYLDELMPLIVDLPEGHDIYRSLQRQTGGGTTASTSLAHSSGPAPLAPRAEPGSARPMNSVAIMSGRELDVPAGTSEVTTYALMGGDHVDLCEAMGPGVTVSLTSYSMMAGHDIYVPPGVRIRDDTINIMAGNEVRGSAKGDGSNGTLILKGVSFMAGHDIHLAKGYRAKDQGQLE</sequence>
<evidence type="ECO:0000256" key="1">
    <source>
        <dbReference type="SAM" id="MobiDB-lite"/>
    </source>
</evidence>
<dbReference type="EMBL" id="FXZE01000016">
    <property type="protein sequence ID" value="SMX97803.1"/>
    <property type="molecule type" value="Genomic_DNA"/>
</dbReference>
<dbReference type="PANTHER" id="PTHR40763">
    <property type="entry name" value="MEMBRANE PROTEIN-RELATED"/>
    <property type="match status" value="1"/>
</dbReference>
<keyword evidence="4" id="KW-1185">Reference proteome</keyword>
<feature type="region of interest" description="Disordered" evidence="1">
    <location>
        <begin position="39"/>
        <end position="61"/>
    </location>
</feature>
<dbReference type="Proteomes" id="UP000234342">
    <property type="component" value="Unassembled WGS sequence"/>
</dbReference>
<name>A0A2H1KDH1_9MICO</name>